<dbReference type="AlphaFoldDB" id="A0A316UPY5"/>
<dbReference type="PANTHER" id="PTHR16220:SF0">
    <property type="entry name" value="WD REPEAT-CONTAINING PROTEIN WRAP73"/>
    <property type="match status" value="1"/>
</dbReference>
<dbReference type="GO" id="GO:1990810">
    <property type="term" value="P:microtubule anchoring at mitotic spindle pole body"/>
    <property type="evidence" value="ECO:0007669"/>
    <property type="project" value="TreeGrafter"/>
</dbReference>
<evidence type="ECO:0008006" key="4">
    <source>
        <dbReference type="Google" id="ProtNLM"/>
    </source>
</evidence>
<evidence type="ECO:0000313" key="2">
    <source>
        <dbReference type="EMBL" id="PWN27372.1"/>
    </source>
</evidence>
<dbReference type="OrthoDB" id="308690at2759"/>
<dbReference type="InterPro" id="IPR052778">
    <property type="entry name" value="Centrosome-WD_assoc"/>
</dbReference>
<dbReference type="STRING" id="1569628.A0A316UPY5"/>
<evidence type="ECO:0000256" key="1">
    <source>
        <dbReference type="SAM" id="MobiDB-lite"/>
    </source>
</evidence>
<sequence length="707" mass="73301">MDFTPLYPLSSPHHLAFSPGSTFIASLVSHASPNDPSSSSSTGSTLVVRAAGDLSLVRSWQLAHGTEGAALAWSRDGGYILLSHPKRGTCDVYVLDPRRQPAEGGLVIQGEEGEQQETGAVAHLNLSSSGGFTHCCWAPGAGLVIPPTIFCFTSEETGGTMSAFCLSSTSSAGEAGQASAAVFRDVKRSRCWPHPTDRARFAMLHRDAKSGQEKVGIYRGVLLTAGEAGGSTNSAKGAYAAILQGNGGSSTSTAPGVRWELESSWPAHTNDAAGLSWSPDGNLVAVWEGPLEYRCHIYTAIGSCRGTLAMGGDAAAVGSEAREPVFTPCPIEERSDGGAKNHGGNSASNASPDLKSSKLGSSTKGRTTQSTMRSSSSSTAVGEHSAAAQEDEASAAATAAGGLGIRTVVWRPCSEISKRKGRGLALAVAGFDERIYVLCSESGSGDWHLLRPSTPSSGSASNAVIDLSRRPLISPNRQGRIYREPRDWVRLTGGRGIVPFHSSLLHTTGTAGGANPPTLKPDWEKLNLSSLAAGGQSSGARAGVQWMEWDPSTRFIAMRSESMPSTVLVYEQDGESGAVSLLSVLLFASSVSGVAWRPASAVVQKQAQLSIVTAASPAIYLWTHAGNSVAADSDPIIMEGVPVPVPSAPLGVGLEQAQQTSFRPSGLRWSPDGSKVAVASAREATGSGETGAYCVAAHADEEDETAA</sequence>
<reference evidence="2 3" key="1">
    <citation type="journal article" date="2018" name="Mol. Biol. Evol.">
        <title>Broad Genomic Sampling Reveals a Smut Pathogenic Ancestry of the Fungal Clade Ustilaginomycotina.</title>
        <authorList>
            <person name="Kijpornyongpan T."/>
            <person name="Mondo S.J."/>
            <person name="Barry K."/>
            <person name="Sandor L."/>
            <person name="Lee J."/>
            <person name="Lipzen A."/>
            <person name="Pangilinan J."/>
            <person name="LaButti K."/>
            <person name="Hainaut M."/>
            <person name="Henrissat B."/>
            <person name="Grigoriev I.V."/>
            <person name="Spatafora J.W."/>
            <person name="Aime M.C."/>
        </authorList>
    </citation>
    <scope>NUCLEOTIDE SEQUENCE [LARGE SCALE GENOMIC DNA]</scope>
    <source>
        <strain evidence="2 3">MCA 5214</strain>
    </source>
</reference>
<dbReference type="EMBL" id="KZ819668">
    <property type="protein sequence ID" value="PWN27372.1"/>
    <property type="molecule type" value="Genomic_DNA"/>
</dbReference>
<protein>
    <recommendedName>
        <fullName evidence="4">WD40 repeat-like protein</fullName>
    </recommendedName>
</protein>
<dbReference type="RefSeq" id="XP_025361984.1">
    <property type="nucleotide sequence ID" value="XM_025503740.1"/>
</dbReference>
<keyword evidence="3" id="KW-1185">Reference proteome</keyword>
<gene>
    <name evidence="2" type="ORF">BDZ90DRAFT_176657</name>
</gene>
<dbReference type="PANTHER" id="PTHR16220">
    <property type="entry name" value="WD REPEAT PROTEIN 8-RELATED"/>
    <property type="match status" value="1"/>
</dbReference>
<feature type="compositionally biased region" description="Low complexity" evidence="1">
    <location>
        <begin position="357"/>
        <end position="379"/>
    </location>
</feature>
<dbReference type="GO" id="GO:1990811">
    <property type="term" value="C:MWP complex"/>
    <property type="evidence" value="ECO:0007669"/>
    <property type="project" value="TreeGrafter"/>
</dbReference>
<dbReference type="GO" id="GO:0005815">
    <property type="term" value="C:microtubule organizing center"/>
    <property type="evidence" value="ECO:0007669"/>
    <property type="project" value="TreeGrafter"/>
</dbReference>
<proteinExistence type="predicted"/>
<name>A0A316UPY5_9BASI</name>
<evidence type="ECO:0000313" key="3">
    <source>
        <dbReference type="Proteomes" id="UP000245884"/>
    </source>
</evidence>
<dbReference type="Proteomes" id="UP000245884">
    <property type="component" value="Unassembled WGS sequence"/>
</dbReference>
<organism evidence="2 3">
    <name type="scientific">Jaminaea rosea</name>
    <dbReference type="NCBI Taxonomy" id="1569628"/>
    <lineage>
        <taxon>Eukaryota</taxon>
        <taxon>Fungi</taxon>
        <taxon>Dikarya</taxon>
        <taxon>Basidiomycota</taxon>
        <taxon>Ustilaginomycotina</taxon>
        <taxon>Exobasidiomycetes</taxon>
        <taxon>Microstromatales</taxon>
        <taxon>Microstromatales incertae sedis</taxon>
        <taxon>Jaminaea</taxon>
    </lineage>
</organism>
<feature type="region of interest" description="Disordered" evidence="1">
    <location>
        <begin position="325"/>
        <end position="393"/>
    </location>
</feature>
<dbReference type="SUPFAM" id="SSF82171">
    <property type="entry name" value="DPP6 N-terminal domain-like"/>
    <property type="match status" value="1"/>
</dbReference>
<dbReference type="GeneID" id="37025563"/>
<accession>A0A316UPY5</accession>